<keyword evidence="3" id="KW-0456">Lyase</keyword>
<evidence type="ECO:0000256" key="5">
    <source>
        <dbReference type="ARBA" id="ARBA00029543"/>
    </source>
</evidence>
<dbReference type="AlphaFoldDB" id="A0A2R6S455"/>
<proteinExistence type="predicted"/>
<dbReference type="GO" id="GO:0005634">
    <property type="term" value="C:nucleus"/>
    <property type="evidence" value="ECO:0007669"/>
    <property type="project" value="TreeGrafter"/>
</dbReference>
<dbReference type="InterPro" id="IPR027521">
    <property type="entry name" value="Usb1"/>
</dbReference>
<evidence type="ECO:0000256" key="6">
    <source>
        <dbReference type="ARBA" id="ARBA00030030"/>
    </source>
</evidence>
<evidence type="ECO:0000256" key="4">
    <source>
        <dbReference type="ARBA" id="ARBA00023242"/>
    </source>
</evidence>
<evidence type="ECO:0000256" key="1">
    <source>
        <dbReference type="ARBA" id="ARBA00022722"/>
    </source>
</evidence>
<evidence type="ECO:0000313" key="9">
    <source>
        <dbReference type="Proteomes" id="UP000186601"/>
    </source>
</evidence>
<dbReference type="Proteomes" id="UP000186601">
    <property type="component" value="Unassembled WGS sequence"/>
</dbReference>
<dbReference type="GO" id="GO:0034477">
    <property type="term" value="P:U6 snRNA 3'-end processing"/>
    <property type="evidence" value="ECO:0007669"/>
    <property type="project" value="InterPro"/>
</dbReference>
<feature type="region of interest" description="Disordered" evidence="7">
    <location>
        <begin position="1"/>
        <end position="28"/>
    </location>
</feature>
<keyword evidence="4" id="KW-0539">Nucleus</keyword>
<dbReference type="Pfam" id="PF09749">
    <property type="entry name" value="HVSL"/>
    <property type="match status" value="1"/>
</dbReference>
<keyword evidence="1" id="KW-0540">Nuclease</keyword>
<evidence type="ECO:0000313" key="8">
    <source>
        <dbReference type="EMBL" id="PSS37074.1"/>
    </source>
</evidence>
<organism evidence="8 9">
    <name type="scientific">Hermanssonia centrifuga</name>
    <dbReference type="NCBI Taxonomy" id="98765"/>
    <lineage>
        <taxon>Eukaryota</taxon>
        <taxon>Fungi</taxon>
        <taxon>Dikarya</taxon>
        <taxon>Basidiomycota</taxon>
        <taxon>Agaricomycotina</taxon>
        <taxon>Agaricomycetes</taxon>
        <taxon>Polyporales</taxon>
        <taxon>Meruliaceae</taxon>
        <taxon>Hermanssonia</taxon>
    </lineage>
</organism>
<evidence type="ECO:0000256" key="7">
    <source>
        <dbReference type="SAM" id="MobiDB-lite"/>
    </source>
</evidence>
<dbReference type="EMBL" id="MLYV02000084">
    <property type="protein sequence ID" value="PSS37074.1"/>
    <property type="molecule type" value="Genomic_DNA"/>
</dbReference>
<accession>A0A2R6S455</accession>
<dbReference type="GO" id="GO:0016829">
    <property type="term" value="F:lyase activity"/>
    <property type="evidence" value="ECO:0007669"/>
    <property type="project" value="UniProtKB-KW"/>
</dbReference>
<protein>
    <recommendedName>
        <fullName evidence="5">U6 snRNA phosphodiesterase 1</fullName>
    </recommendedName>
    <alternativeName>
        <fullName evidence="6">3'-5' RNA exonuclease USB1</fullName>
    </alternativeName>
</protein>
<name>A0A2R6S455_9APHY</name>
<keyword evidence="9" id="KW-1185">Reference proteome</keyword>
<evidence type="ECO:0000256" key="2">
    <source>
        <dbReference type="ARBA" id="ARBA00022801"/>
    </source>
</evidence>
<dbReference type="GO" id="GO:0000175">
    <property type="term" value="F:3'-5'-RNA exonuclease activity"/>
    <property type="evidence" value="ECO:0007669"/>
    <property type="project" value="TreeGrafter"/>
</dbReference>
<sequence>MPNRKLPSLPSSVFSSAHIDNPTLHQGRTRTVPHVEGQYAAYVYVPVRLPRASSVDATLRKILAKARDIEPIIHPISHGLDAPVDEETEIELHISLTRPIFLRAHQREEFKSALRSIAKAHTQYVWFNLQLAKDSHLKLRYSRLDDN</sequence>
<keyword evidence="2" id="KW-0378">Hydrolase</keyword>
<dbReference type="PANTHER" id="PTHR13522">
    <property type="entry name" value="U6 SNRNA PHOSPHODIESTERASE 1"/>
    <property type="match status" value="1"/>
</dbReference>
<gene>
    <name evidence="8" type="ORF">PHLCEN_2v1113</name>
</gene>
<dbReference type="OrthoDB" id="49151at2759"/>
<comment type="caution">
    <text evidence="8">The sequence shown here is derived from an EMBL/GenBank/DDBJ whole genome shotgun (WGS) entry which is preliminary data.</text>
</comment>
<dbReference type="STRING" id="98765.A0A2R6S455"/>
<reference evidence="8 9" key="1">
    <citation type="submission" date="2018-02" db="EMBL/GenBank/DDBJ databases">
        <title>Genome sequence of the basidiomycete white-rot fungus Phlebia centrifuga.</title>
        <authorList>
            <person name="Granchi Z."/>
            <person name="Peng M."/>
            <person name="de Vries R.P."/>
            <person name="Hilden K."/>
            <person name="Makela M.R."/>
            <person name="Grigoriev I."/>
            <person name="Riley R."/>
        </authorList>
    </citation>
    <scope>NUCLEOTIDE SEQUENCE [LARGE SCALE GENOMIC DNA]</scope>
    <source>
        <strain evidence="8 9">FBCC195</strain>
    </source>
</reference>
<evidence type="ECO:0000256" key="3">
    <source>
        <dbReference type="ARBA" id="ARBA00023239"/>
    </source>
</evidence>
<dbReference type="PANTHER" id="PTHR13522:SF3">
    <property type="entry name" value="U6 SNRNA PHOSPHODIESTERASE 1"/>
    <property type="match status" value="1"/>
</dbReference>
<dbReference type="Gene3D" id="3.90.1140.10">
    <property type="entry name" value="Cyclic phosphodiesterase"/>
    <property type="match status" value="1"/>
</dbReference>